<organism evidence="6 7">
    <name type="scientific">Acinetobacter kookii</name>
    <dbReference type="NCBI Taxonomy" id="1226327"/>
    <lineage>
        <taxon>Bacteria</taxon>
        <taxon>Pseudomonadati</taxon>
        <taxon>Pseudomonadota</taxon>
        <taxon>Gammaproteobacteria</taxon>
        <taxon>Moraxellales</taxon>
        <taxon>Moraxellaceae</taxon>
        <taxon>Acinetobacter</taxon>
    </lineage>
</organism>
<evidence type="ECO:0000256" key="2">
    <source>
        <dbReference type="ARBA" id="ARBA00023125"/>
    </source>
</evidence>
<evidence type="ECO:0000256" key="3">
    <source>
        <dbReference type="ARBA" id="ARBA00023163"/>
    </source>
</evidence>
<sequence>MNYSSLPKRPRGRPTKHGCNYADTKEVLIRRGIELLTERGMNAMSLDDLMKSVQVPKGSFYHYFANKEAFILEVLDAYELYFVKRLNKFLNQTDLSSLEKLQNFVKDAGEKMQKYDFKRGCILGNLGQEVSYLPQEIIARIESIFKVWEKLVSDCLHQSNSQYSLADCDEAAYQFWIGWEGAVLRARLVKSTSPLHAFYRLFTLAVKQQNHVKS</sequence>
<dbReference type="InterPro" id="IPR011075">
    <property type="entry name" value="TetR_C"/>
</dbReference>
<dbReference type="InterPro" id="IPR001647">
    <property type="entry name" value="HTH_TetR"/>
</dbReference>
<keyword evidence="2 4" id="KW-0238">DNA-binding</keyword>
<dbReference type="GO" id="GO:0003677">
    <property type="term" value="F:DNA binding"/>
    <property type="evidence" value="ECO:0007669"/>
    <property type="project" value="UniProtKB-UniRule"/>
</dbReference>
<dbReference type="InterPro" id="IPR009057">
    <property type="entry name" value="Homeodomain-like_sf"/>
</dbReference>
<feature type="DNA-binding region" description="H-T-H motif" evidence="4">
    <location>
        <begin position="45"/>
        <end position="64"/>
    </location>
</feature>
<evidence type="ECO:0000259" key="5">
    <source>
        <dbReference type="PROSITE" id="PS50977"/>
    </source>
</evidence>
<dbReference type="PANTHER" id="PTHR47506">
    <property type="entry name" value="TRANSCRIPTIONAL REGULATORY PROTEIN"/>
    <property type="match status" value="1"/>
</dbReference>
<dbReference type="STRING" id="1226327.SAMN05421732_1042"/>
<dbReference type="Pfam" id="PF16925">
    <property type="entry name" value="TetR_C_13"/>
    <property type="match status" value="1"/>
</dbReference>
<accession>A0A1G6JM23</accession>
<dbReference type="EMBL" id="FMYO01000004">
    <property type="protein sequence ID" value="SDC19495.1"/>
    <property type="molecule type" value="Genomic_DNA"/>
</dbReference>
<keyword evidence="7" id="KW-1185">Reference proteome</keyword>
<dbReference type="PRINTS" id="PR00455">
    <property type="entry name" value="HTHTETR"/>
</dbReference>
<evidence type="ECO:0000313" key="7">
    <source>
        <dbReference type="Proteomes" id="UP000243468"/>
    </source>
</evidence>
<dbReference type="RefSeq" id="WP_034616986.1">
    <property type="nucleotide sequence ID" value="NZ_BAABKJ010000008.1"/>
</dbReference>
<proteinExistence type="predicted"/>
<gene>
    <name evidence="6" type="ORF">SAMN05421732_1042</name>
</gene>
<dbReference type="InterPro" id="IPR036271">
    <property type="entry name" value="Tet_transcr_reg_TetR-rel_C_sf"/>
</dbReference>
<protein>
    <submittedName>
        <fullName evidence="6">Transcriptional regulator, TetR family</fullName>
    </submittedName>
</protein>
<evidence type="ECO:0000256" key="4">
    <source>
        <dbReference type="PROSITE-ProRule" id="PRU00335"/>
    </source>
</evidence>
<dbReference type="SUPFAM" id="SSF46689">
    <property type="entry name" value="Homeodomain-like"/>
    <property type="match status" value="1"/>
</dbReference>
<evidence type="ECO:0000256" key="1">
    <source>
        <dbReference type="ARBA" id="ARBA00023015"/>
    </source>
</evidence>
<name>A0A1G6JM23_9GAMM</name>
<dbReference type="Pfam" id="PF00440">
    <property type="entry name" value="TetR_N"/>
    <property type="match status" value="1"/>
</dbReference>
<evidence type="ECO:0000313" key="6">
    <source>
        <dbReference type="EMBL" id="SDC19495.1"/>
    </source>
</evidence>
<feature type="domain" description="HTH tetR-type" evidence="5">
    <location>
        <begin position="22"/>
        <end position="82"/>
    </location>
</feature>
<keyword evidence="1" id="KW-0805">Transcription regulation</keyword>
<dbReference type="Gene3D" id="1.10.357.10">
    <property type="entry name" value="Tetracycline Repressor, domain 2"/>
    <property type="match status" value="1"/>
</dbReference>
<dbReference type="PANTHER" id="PTHR47506:SF6">
    <property type="entry name" value="HTH-TYPE TRANSCRIPTIONAL REPRESSOR NEMR"/>
    <property type="match status" value="1"/>
</dbReference>
<reference evidence="7" key="1">
    <citation type="submission" date="2016-09" db="EMBL/GenBank/DDBJ databases">
        <authorList>
            <person name="Varghese N."/>
            <person name="Submissions S."/>
        </authorList>
    </citation>
    <scope>NUCLEOTIDE SEQUENCE [LARGE SCALE GENOMIC DNA]</scope>
    <source>
        <strain evidence="7">ANC 4667</strain>
    </source>
</reference>
<dbReference type="OrthoDB" id="4541465at2"/>
<dbReference type="SUPFAM" id="SSF48498">
    <property type="entry name" value="Tetracyclin repressor-like, C-terminal domain"/>
    <property type="match status" value="1"/>
</dbReference>
<dbReference type="Proteomes" id="UP000243468">
    <property type="component" value="Unassembled WGS sequence"/>
</dbReference>
<dbReference type="AlphaFoldDB" id="A0A1G6JM23"/>
<dbReference type="PROSITE" id="PS50977">
    <property type="entry name" value="HTH_TETR_2"/>
    <property type="match status" value="1"/>
</dbReference>
<keyword evidence="3" id="KW-0804">Transcription</keyword>